<dbReference type="EMBL" id="BK032689">
    <property type="protein sequence ID" value="DAF55398.1"/>
    <property type="molecule type" value="Genomic_DNA"/>
</dbReference>
<proteinExistence type="predicted"/>
<dbReference type="Pfam" id="PF05894">
    <property type="entry name" value="Podovirus_Gp16"/>
    <property type="match status" value="1"/>
</dbReference>
<sequence length="329" mass="38223">MKYYEFDLANFPNCSYIFLFGGRSSGKSTSVAKYLKDKYDVDKSEFVRVFRNYTAMRSATTWFSLFNDETTNIVFDRQKYMYNDAPFGHGIALSNEEVASKSSQYPNVDTIVFDEFVMIDPYGYYPNEPEHFMSIVSTVFRNRSGTVIFIGNNMNEMSKYNPFFRFFGLDWEAVNPKLGETIFWNASGFENGAKCAMEFIPVAYESEDEIPEMQRVAGNDVATTGSFKKDPEIKPQLFKDYHWIYVFEYNKVKMTMGFSVKNRCLLIGEYHGKHARNRPRINTRSVDTFRFYNSKAFTVAMERIGNKWGTAYENARVKAAWLDIIKGEV</sequence>
<organism evidence="1">
    <name type="scientific">Podoviridae sp. ctUm43</name>
    <dbReference type="NCBI Taxonomy" id="2827738"/>
    <lineage>
        <taxon>Viruses</taxon>
        <taxon>Duplodnaviria</taxon>
        <taxon>Heunggongvirae</taxon>
        <taxon>Uroviricota</taxon>
        <taxon>Caudoviricetes</taxon>
    </lineage>
</organism>
<name>A0A8S5SWP9_9CAUD</name>
<evidence type="ECO:0000313" key="1">
    <source>
        <dbReference type="EMBL" id="DAF55398.1"/>
    </source>
</evidence>
<dbReference type="InterPro" id="IPR008784">
    <property type="entry name" value="Podovirus_Gp16"/>
</dbReference>
<protein>
    <submittedName>
        <fullName evidence="1">Terminase</fullName>
    </submittedName>
</protein>
<reference evidence="1" key="1">
    <citation type="journal article" date="2021" name="Proc. Natl. Acad. Sci. U.S.A.">
        <title>A Catalog of Tens of Thousands of Viruses from Human Metagenomes Reveals Hidden Associations with Chronic Diseases.</title>
        <authorList>
            <person name="Tisza M.J."/>
            <person name="Buck C.B."/>
        </authorList>
    </citation>
    <scope>NUCLEOTIDE SEQUENCE</scope>
    <source>
        <strain evidence="1">CtUm43</strain>
    </source>
</reference>
<accession>A0A8S5SWP9</accession>